<evidence type="ECO:0000256" key="2">
    <source>
        <dbReference type="ARBA" id="ARBA00022679"/>
    </source>
</evidence>
<dbReference type="OrthoDB" id="203237at2759"/>
<keyword evidence="1" id="KW-0489">Methyltransferase</keyword>
<protein>
    <recommendedName>
        <fullName evidence="5">[Phosphatase 2A protein]-leucine-carboxy methyltransferase 1</fullName>
    </recommendedName>
</protein>
<dbReference type="GO" id="GO:0008168">
    <property type="term" value="F:methyltransferase activity"/>
    <property type="evidence" value="ECO:0007669"/>
    <property type="project" value="UniProtKB-KW"/>
</dbReference>
<dbReference type="KEGG" id="fcy:FRACYDRAFT_222540"/>
<keyword evidence="4" id="KW-1185">Reference proteome</keyword>
<dbReference type="InterPro" id="IPR007213">
    <property type="entry name" value="Ppm1/Ppm2/Tcmp"/>
</dbReference>
<dbReference type="AlphaFoldDB" id="A0A1E7EJR4"/>
<dbReference type="Gene3D" id="3.40.50.150">
    <property type="entry name" value="Vaccinia Virus protein VP39"/>
    <property type="match status" value="1"/>
</dbReference>
<dbReference type="InterPro" id="IPR029063">
    <property type="entry name" value="SAM-dependent_MTases_sf"/>
</dbReference>
<dbReference type="Proteomes" id="UP000095751">
    <property type="component" value="Unassembled WGS sequence"/>
</dbReference>
<dbReference type="EMBL" id="KV784426">
    <property type="protein sequence ID" value="OEU06130.1"/>
    <property type="molecule type" value="Genomic_DNA"/>
</dbReference>
<evidence type="ECO:0000256" key="1">
    <source>
        <dbReference type="ARBA" id="ARBA00022603"/>
    </source>
</evidence>
<reference evidence="3 4" key="1">
    <citation type="submission" date="2016-09" db="EMBL/GenBank/DDBJ databases">
        <title>Extensive genetic diversity and differential bi-allelic expression allows diatom success in the polar Southern Ocean.</title>
        <authorList>
            <consortium name="DOE Joint Genome Institute"/>
            <person name="Mock T."/>
            <person name="Otillar R.P."/>
            <person name="Strauss J."/>
            <person name="Dupont C."/>
            <person name="Frickenhaus S."/>
            <person name="Maumus F."/>
            <person name="Mcmullan M."/>
            <person name="Sanges R."/>
            <person name="Schmutz J."/>
            <person name="Toseland A."/>
            <person name="Valas R."/>
            <person name="Veluchamy A."/>
            <person name="Ward B.J."/>
            <person name="Allen A."/>
            <person name="Barry K."/>
            <person name="Falciatore A."/>
            <person name="Ferrante M."/>
            <person name="Fortunato A.E."/>
            <person name="Gloeckner G."/>
            <person name="Gruber A."/>
            <person name="Hipkin R."/>
            <person name="Janech M."/>
            <person name="Kroth P."/>
            <person name="Leese F."/>
            <person name="Lindquist E."/>
            <person name="Lyon B.R."/>
            <person name="Martin J."/>
            <person name="Mayer C."/>
            <person name="Parker M."/>
            <person name="Quesneville H."/>
            <person name="Raymond J."/>
            <person name="Uhlig C."/>
            <person name="Valentin K.U."/>
            <person name="Worden A.Z."/>
            <person name="Armbrust E.V."/>
            <person name="Bowler C."/>
            <person name="Green B."/>
            <person name="Moulton V."/>
            <person name="Van Oosterhout C."/>
            <person name="Grigoriev I."/>
        </authorList>
    </citation>
    <scope>NUCLEOTIDE SEQUENCE [LARGE SCALE GENOMIC DNA]</scope>
    <source>
        <strain evidence="3 4">CCMP1102</strain>
    </source>
</reference>
<name>A0A1E7EJR4_9STRA</name>
<gene>
    <name evidence="3" type="ORF">FRACYDRAFT_222540</name>
</gene>
<evidence type="ECO:0000313" key="3">
    <source>
        <dbReference type="EMBL" id="OEU06130.1"/>
    </source>
</evidence>
<keyword evidence="2" id="KW-0808">Transferase</keyword>
<dbReference type="Pfam" id="PF04072">
    <property type="entry name" value="LCM"/>
    <property type="match status" value="1"/>
</dbReference>
<organism evidence="3 4">
    <name type="scientific">Fragilariopsis cylindrus CCMP1102</name>
    <dbReference type="NCBI Taxonomy" id="635003"/>
    <lineage>
        <taxon>Eukaryota</taxon>
        <taxon>Sar</taxon>
        <taxon>Stramenopiles</taxon>
        <taxon>Ochrophyta</taxon>
        <taxon>Bacillariophyta</taxon>
        <taxon>Bacillariophyceae</taxon>
        <taxon>Bacillariophycidae</taxon>
        <taxon>Bacillariales</taxon>
        <taxon>Bacillariaceae</taxon>
        <taxon>Fragilariopsis</taxon>
    </lineage>
</organism>
<proteinExistence type="predicted"/>
<sequence>MIRLVCMGAGYDTRGVKMLERSIVDQVYELDLPDVVKAKQRLFQRLLKRRPWLQKEILSMPTLIPCDFNIISDVEKKLRTILHDEQQTNENENDDNDDRINWHTIFVFEGVMIYLDDGIPSSLLNVTSNVLKENNSDGSLCFADRLENIPIPEDGGGSYSSGKAELINNGWQIMDWCPKPGLARHMGSASLSTGTYTA</sequence>
<evidence type="ECO:0000313" key="4">
    <source>
        <dbReference type="Proteomes" id="UP000095751"/>
    </source>
</evidence>
<evidence type="ECO:0008006" key="5">
    <source>
        <dbReference type="Google" id="ProtNLM"/>
    </source>
</evidence>
<dbReference type="GO" id="GO:0032259">
    <property type="term" value="P:methylation"/>
    <property type="evidence" value="ECO:0007669"/>
    <property type="project" value="UniProtKB-KW"/>
</dbReference>
<dbReference type="InParanoid" id="A0A1E7EJR4"/>
<accession>A0A1E7EJR4</accession>
<dbReference type="SUPFAM" id="SSF53335">
    <property type="entry name" value="S-adenosyl-L-methionine-dependent methyltransferases"/>
    <property type="match status" value="1"/>
</dbReference>